<comment type="similarity">
    <text evidence="4">Belongs to the protein kinase superfamily.</text>
</comment>
<dbReference type="Gene3D" id="1.10.510.10">
    <property type="entry name" value="Transferase(Phosphotransferase) domain 1"/>
    <property type="match status" value="1"/>
</dbReference>
<dbReference type="SMART" id="SM00220">
    <property type="entry name" value="S_TKc"/>
    <property type="match status" value="1"/>
</dbReference>
<keyword evidence="1 3" id="KW-0547">Nucleotide-binding</keyword>
<sequence>MASPRLTVSAVKQLNLSPRSLQNSCNIRRSLSPRTPDKLLGLNKCKVRTTWKHRVLPFNIDTPNRVKIINNGLGNEEKSILGYGGFGAVYKASYKGNQVAVKIIKQLIQNDSTVEAEKHASTLIHPNIVRIFMIERGKIWSLIIMELCDTSLEEKLQETILNKVERIHILKAIACALQFCHNSGIIHADVKPKNVLIASDGQPKLADFGSSILIGEMGKITTSLYGTPGYVAPEVIKGRTPCIESDIYSLSILAWQLLSRKAPFSGYHPHTILYLTGRGERPVDNNIDDGYHGYTKRNSLFFSVRRKLSSFYMLMSNQV</sequence>
<evidence type="ECO:0000256" key="1">
    <source>
        <dbReference type="ARBA" id="ARBA00022741"/>
    </source>
</evidence>
<keyword evidence="4" id="KW-0808">Transferase</keyword>
<dbReference type="GO" id="GO:0005524">
    <property type="term" value="F:ATP binding"/>
    <property type="evidence" value="ECO:0007669"/>
    <property type="project" value="UniProtKB-UniRule"/>
</dbReference>
<organism evidence="6 7">
    <name type="scientific">Microctonus aethiopoides</name>
    <dbReference type="NCBI Taxonomy" id="144406"/>
    <lineage>
        <taxon>Eukaryota</taxon>
        <taxon>Metazoa</taxon>
        <taxon>Ecdysozoa</taxon>
        <taxon>Arthropoda</taxon>
        <taxon>Hexapoda</taxon>
        <taxon>Insecta</taxon>
        <taxon>Pterygota</taxon>
        <taxon>Neoptera</taxon>
        <taxon>Endopterygota</taxon>
        <taxon>Hymenoptera</taxon>
        <taxon>Apocrita</taxon>
        <taxon>Ichneumonoidea</taxon>
        <taxon>Braconidae</taxon>
        <taxon>Euphorinae</taxon>
        <taxon>Microctonus</taxon>
    </lineage>
</organism>
<gene>
    <name evidence="6" type="ORF">PV328_001674</name>
</gene>
<dbReference type="InterPro" id="IPR051681">
    <property type="entry name" value="Ser/Thr_Kinases-Pseudokinases"/>
</dbReference>
<dbReference type="Pfam" id="PF00069">
    <property type="entry name" value="Pkinase"/>
    <property type="match status" value="1"/>
</dbReference>
<name>A0AA39KXR4_9HYME</name>
<dbReference type="PROSITE" id="PS00108">
    <property type="entry name" value="PROTEIN_KINASE_ST"/>
    <property type="match status" value="1"/>
</dbReference>
<dbReference type="PROSITE" id="PS00107">
    <property type="entry name" value="PROTEIN_KINASE_ATP"/>
    <property type="match status" value="1"/>
</dbReference>
<keyword evidence="2 3" id="KW-0067">ATP-binding</keyword>
<evidence type="ECO:0000259" key="5">
    <source>
        <dbReference type="PROSITE" id="PS50011"/>
    </source>
</evidence>
<dbReference type="Proteomes" id="UP001168990">
    <property type="component" value="Unassembled WGS sequence"/>
</dbReference>
<dbReference type="InterPro" id="IPR008271">
    <property type="entry name" value="Ser/Thr_kinase_AS"/>
</dbReference>
<dbReference type="PANTHER" id="PTHR44329:SF214">
    <property type="entry name" value="PROTEIN KINASE DOMAIN-CONTAINING PROTEIN"/>
    <property type="match status" value="1"/>
</dbReference>
<keyword evidence="7" id="KW-1185">Reference proteome</keyword>
<evidence type="ECO:0000313" key="6">
    <source>
        <dbReference type="EMBL" id="KAK0177640.1"/>
    </source>
</evidence>
<evidence type="ECO:0000256" key="4">
    <source>
        <dbReference type="RuleBase" id="RU000304"/>
    </source>
</evidence>
<dbReference type="EMBL" id="JAQQBS010000001">
    <property type="protein sequence ID" value="KAK0177640.1"/>
    <property type="molecule type" value="Genomic_DNA"/>
</dbReference>
<dbReference type="PANTHER" id="PTHR44329">
    <property type="entry name" value="SERINE/THREONINE-PROTEIN KINASE TNNI3K-RELATED"/>
    <property type="match status" value="1"/>
</dbReference>
<reference evidence="6" key="1">
    <citation type="journal article" date="2023" name="bioRxiv">
        <title>Scaffold-level genome assemblies of two parasitoid biocontrol wasps reveal the parthenogenesis mechanism and an associated novel virus.</title>
        <authorList>
            <person name="Inwood S."/>
            <person name="Skelly J."/>
            <person name="Guhlin J."/>
            <person name="Harrop T."/>
            <person name="Goldson S."/>
            <person name="Dearden P."/>
        </authorList>
    </citation>
    <scope>NUCLEOTIDE SEQUENCE</scope>
    <source>
        <strain evidence="6">Irish</strain>
        <tissue evidence="6">Whole body</tissue>
    </source>
</reference>
<evidence type="ECO:0000256" key="2">
    <source>
        <dbReference type="ARBA" id="ARBA00022840"/>
    </source>
</evidence>
<dbReference type="InterPro" id="IPR011009">
    <property type="entry name" value="Kinase-like_dom_sf"/>
</dbReference>
<protein>
    <recommendedName>
        <fullName evidence="5">Protein kinase domain-containing protein</fullName>
    </recommendedName>
</protein>
<evidence type="ECO:0000313" key="7">
    <source>
        <dbReference type="Proteomes" id="UP001168990"/>
    </source>
</evidence>
<accession>A0AA39KXR4</accession>
<dbReference type="InterPro" id="IPR017441">
    <property type="entry name" value="Protein_kinase_ATP_BS"/>
</dbReference>
<dbReference type="SUPFAM" id="SSF56112">
    <property type="entry name" value="Protein kinase-like (PK-like)"/>
    <property type="match status" value="1"/>
</dbReference>
<dbReference type="GO" id="GO:0004674">
    <property type="term" value="F:protein serine/threonine kinase activity"/>
    <property type="evidence" value="ECO:0007669"/>
    <property type="project" value="UniProtKB-KW"/>
</dbReference>
<feature type="binding site" evidence="3">
    <location>
        <position position="102"/>
    </location>
    <ligand>
        <name>ATP</name>
        <dbReference type="ChEBI" id="CHEBI:30616"/>
    </ligand>
</feature>
<comment type="caution">
    <text evidence="6">The sequence shown here is derived from an EMBL/GenBank/DDBJ whole genome shotgun (WGS) entry which is preliminary data.</text>
</comment>
<dbReference type="AlphaFoldDB" id="A0AA39KXR4"/>
<proteinExistence type="inferred from homology"/>
<keyword evidence="4" id="KW-0418">Kinase</keyword>
<dbReference type="Gene3D" id="3.30.200.20">
    <property type="entry name" value="Phosphorylase Kinase, domain 1"/>
    <property type="match status" value="1"/>
</dbReference>
<dbReference type="InterPro" id="IPR000719">
    <property type="entry name" value="Prot_kinase_dom"/>
</dbReference>
<evidence type="ECO:0000256" key="3">
    <source>
        <dbReference type="PROSITE-ProRule" id="PRU10141"/>
    </source>
</evidence>
<keyword evidence="4" id="KW-0723">Serine/threonine-protein kinase</keyword>
<feature type="domain" description="Protein kinase" evidence="5">
    <location>
        <begin position="75"/>
        <end position="319"/>
    </location>
</feature>
<reference evidence="6" key="2">
    <citation type="submission" date="2023-03" db="EMBL/GenBank/DDBJ databases">
        <authorList>
            <person name="Inwood S.N."/>
            <person name="Skelly J.G."/>
            <person name="Guhlin J."/>
            <person name="Harrop T.W.R."/>
            <person name="Goldson S.G."/>
            <person name="Dearden P.K."/>
        </authorList>
    </citation>
    <scope>NUCLEOTIDE SEQUENCE</scope>
    <source>
        <strain evidence="6">Irish</strain>
        <tissue evidence="6">Whole body</tissue>
    </source>
</reference>
<dbReference type="PROSITE" id="PS50011">
    <property type="entry name" value="PROTEIN_KINASE_DOM"/>
    <property type="match status" value="1"/>
</dbReference>